<gene>
    <name evidence="4" type="primary">LOC102802796</name>
</gene>
<organism evidence="3 4">
    <name type="scientific">Saccoglossus kowalevskii</name>
    <name type="common">Acorn worm</name>
    <dbReference type="NCBI Taxonomy" id="10224"/>
    <lineage>
        <taxon>Eukaryota</taxon>
        <taxon>Metazoa</taxon>
        <taxon>Hemichordata</taxon>
        <taxon>Enteropneusta</taxon>
        <taxon>Harrimaniidae</taxon>
        <taxon>Saccoglossus</taxon>
    </lineage>
</organism>
<evidence type="ECO:0000256" key="1">
    <source>
        <dbReference type="SAM" id="MobiDB-lite"/>
    </source>
</evidence>
<dbReference type="Pfam" id="PF14513">
    <property type="entry name" value="DAG_kinase_N"/>
    <property type="match status" value="1"/>
</dbReference>
<accession>A0ABM0MMH6</accession>
<dbReference type="SUPFAM" id="SSF47473">
    <property type="entry name" value="EF-hand"/>
    <property type="match status" value="1"/>
</dbReference>
<dbReference type="InterPro" id="IPR011992">
    <property type="entry name" value="EF-hand-dom_pair"/>
</dbReference>
<protein>
    <submittedName>
        <fullName evidence="4">Diacylglycerol kinase beta-like</fullName>
    </submittedName>
</protein>
<feature type="compositionally biased region" description="Low complexity" evidence="1">
    <location>
        <begin position="140"/>
        <end position="158"/>
    </location>
</feature>
<reference evidence="4" key="1">
    <citation type="submission" date="2025-08" db="UniProtKB">
        <authorList>
            <consortium name="RefSeq"/>
        </authorList>
    </citation>
    <scope>IDENTIFICATION</scope>
    <source>
        <tissue evidence="4">Testes</tissue>
    </source>
</reference>
<keyword evidence="3" id="KW-1185">Reference proteome</keyword>
<proteinExistence type="predicted"/>
<evidence type="ECO:0000313" key="4">
    <source>
        <dbReference type="RefSeq" id="XP_006821217.1"/>
    </source>
</evidence>
<feature type="domain" description="Diacylglycerol kinase type I N-terminal" evidence="2">
    <location>
        <begin position="36"/>
        <end position="151"/>
    </location>
</feature>
<dbReference type="InterPro" id="IPR029477">
    <property type="entry name" value="DAG_kinase_typeI_N"/>
</dbReference>
<dbReference type="Gene3D" id="1.10.238.110">
    <property type="entry name" value="Diacylglycerol kinase alpha"/>
    <property type="match status" value="1"/>
</dbReference>
<dbReference type="GeneID" id="102802796"/>
<feature type="compositionally biased region" description="Basic and acidic residues" evidence="1">
    <location>
        <begin position="108"/>
        <end position="117"/>
    </location>
</feature>
<feature type="region of interest" description="Disordered" evidence="1">
    <location>
        <begin position="108"/>
        <end position="174"/>
    </location>
</feature>
<dbReference type="Proteomes" id="UP000694865">
    <property type="component" value="Unplaced"/>
</dbReference>
<evidence type="ECO:0000259" key="2">
    <source>
        <dbReference type="Pfam" id="PF14513"/>
    </source>
</evidence>
<sequence length="174" mass="19121">MAGSSPKPLFMPTASSLVMALRNQACEIVNIVMFDSRKTLKDVLEEFHGDGILSKYNPEQNKDLLNQPIDYEGFKLFMQTYLDVDIMPEDLCRHLFLSFVKKGIELDDNNKHADGKKGSSNKTEVPIKPVPALISGEQTGSPSHSRSSSKKSNASNGSIHSVKPLTSIIKSKGV</sequence>
<name>A0ABM0MMH6_SACKO</name>
<dbReference type="InterPro" id="IPR038199">
    <property type="entry name" value="DGK_typeI_N_sf"/>
</dbReference>
<evidence type="ECO:0000313" key="3">
    <source>
        <dbReference type="Proteomes" id="UP000694865"/>
    </source>
</evidence>
<dbReference type="RefSeq" id="XP_006821217.1">
    <property type="nucleotide sequence ID" value="XM_006821154.1"/>
</dbReference>